<keyword evidence="1" id="KW-0560">Oxidoreductase</keyword>
<dbReference type="PRINTS" id="PR00420">
    <property type="entry name" value="RNGMNOXGNASE"/>
</dbReference>
<dbReference type="Gene3D" id="3.30.70.2450">
    <property type="match status" value="1"/>
</dbReference>
<reference evidence="3 4" key="1">
    <citation type="submission" date="2016-11" db="EMBL/GenBank/DDBJ databases">
        <authorList>
            <person name="Jaros S."/>
            <person name="Januszkiewicz K."/>
            <person name="Wedrychowicz H."/>
        </authorList>
    </citation>
    <scope>NUCLEOTIDE SEQUENCE [LARGE SCALE GENOMIC DNA]</scope>
    <source>
        <strain evidence="3 4">DSM 44523</strain>
    </source>
</reference>
<dbReference type="AlphaFoldDB" id="A0A1M4T8V0"/>
<dbReference type="Pfam" id="PF21274">
    <property type="entry name" value="Rng_hyd_C"/>
    <property type="match status" value="1"/>
</dbReference>
<dbReference type="Gene3D" id="3.50.50.60">
    <property type="entry name" value="FAD/NAD(P)-binding domain"/>
    <property type="match status" value="1"/>
</dbReference>
<sequence>MRQYRRMGDDVREPVLVVGGGPVGLTTALLLARAGTPSVVLEAAPRRLAVGSRSICVQRDVLDVLERVGLGRRIADTGVTWEVGRTFFREHEVLVTTFPEDSHSTFPPFTNLGQTDVELLLDERVAAEPAIDMRFGHRVVGVEQDPDGVVVRVATGDGEREFRGTHCVAADGAHSTVRHLLGLPFEGESFPDQFLIADVRAEFGFDAPERRFFFDPVWNPGRQVLLHPQPGSVWRIDWQLPADFDLDRAQASGALDTRIRAIAGDREYDLLWVSVYRFHQRRVPAAVVGRVLLAGDAAHVMAPFGARGLNSGVQDAENAAWKIAYDRAGWAGPLLLDSYDVERTAAAAENLAVTGATMRFLTPRTDAEREHRLDVLTRSVDDPSARRQIDSGRLAEPFWYLDSPLTTPAGASEVASFPRQPGVARPPLPGVLCPDAPLPGGWRLRQTFGPHLTVLTSASASGELAEDAGRASAVPIRVVRLPDAGLARDLGLGPASFALVRPDGHLAAVRHGAGAAELDDAVRRATGWGSTR</sequence>
<dbReference type="STRING" id="2017.SAMN05444320_10112"/>
<organism evidence="3 4">
    <name type="scientific">Streptoalloteichus hindustanus</name>
    <dbReference type="NCBI Taxonomy" id="2017"/>
    <lineage>
        <taxon>Bacteria</taxon>
        <taxon>Bacillati</taxon>
        <taxon>Actinomycetota</taxon>
        <taxon>Actinomycetes</taxon>
        <taxon>Pseudonocardiales</taxon>
        <taxon>Pseudonocardiaceae</taxon>
        <taxon>Streptoalloteichus</taxon>
    </lineage>
</organism>
<dbReference type="InterPro" id="IPR002938">
    <property type="entry name" value="FAD-bd"/>
</dbReference>
<evidence type="ECO:0000259" key="2">
    <source>
        <dbReference type="Pfam" id="PF01494"/>
    </source>
</evidence>
<dbReference type="SUPFAM" id="SSF51905">
    <property type="entry name" value="FAD/NAD(P)-binding domain"/>
    <property type="match status" value="1"/>
</dbReference>
<dbReference type="Pfam" id="PF01494">
    <property type="entry name" value="FAD_binding_3"/>
    <property type="match status" value="1"/>
</dbReference>
<name>A0A1M4T8V0_STRHI</name>
<dbReference type="InterPro" id="IPR050631">
    <property type="entry name" value="PheA/TfdB_FAD_monoxygenase"/>
</dbReference>
<gene>
    <name evidence="3" type="ORF">SAMN05444320_10112</name>
</gene>
<dbReference type="EMBL" id="FQVN01000001">
    <property type="protein sequence ID" value="SHE40855.1"/>
    <property type="molecule type" value="Genomic_DNA"/>
</dbReference>
<dbReference type="PANTHER" id="PTHR43476">
    <property type="entry name" value="3-(3-HYDROXY-PHENYL)PROPIONATE/3-HYDROXYCINNAMIC ACID HYDROXYLASE"/>
    <property type="match status" value="1"/>
</dbReference>
<dbReference type="GO" id="GO:0008688">
    <property type="term" value="F:3-(3-hydroxyphenyl)propionate hydroxylase activity"/>
    <property type="evidence" value="ECO:0007669"/>
    <property type="project" value="TreeGrafter"/>
</dbReference>
<dbReference type="GO" id="GO:0071949">
    <property type="term" value="F:FAD binding"/>
    <property type="evidence" value="ECO:0007669"/>
    <property type="project" value="InterPro"/>
</dbReference>
<evidence type="ECO:0000313" key="4">
    <source>
        <dbReference type="Proteomes" id="UP000184501"/>
    </source>
</evidence>
<evidence type="ECO:0000256" key="1">
    <source>
        <dbReference type="ARBA" id="ARBA00023002"/>
    </source>
</evidence>
<accession>A0A1M4T8V0</accession>
<dbReference type="InterPro" id="IPR036188">
    <property type="entry name" value="FAD/NAD-bd_sf"/>
</dbReference>
<protein>
    <submittedName>
        <fullName evidence="3">Pentachlorophenol monooxygenase/3-(3-hydroxy-phenyl)propionate hydroxylase</fullName>
    </submittedName>
</protein>
<dbReference type="Proteomes" id="UP000184501">
    <property type="component" value="Unassembled WGS sequence"/>
</dbReference>
<keyword evidence="4" id="KW-1185">Reference proteome</keyword>
<dbReference type="Gene3D" id="3.40.30.120">
    <property type="match status" value="1"/>
</dbReference>
<evidence type="ECO:0000313" key="3">
    <source>
        <dbReference type="EMBL" id="SHE40855.1"/>
    </source>
</evidence>
<dbReference type="GO" id="GO:0019622">
    <property type="term" value="P:3-(3-hydroxy)phenylpropionate catabolic process"/>
    <property type="evidence" value="ECO:0007669"/>
    <property type="project" value="TreeGrafter"/>
</dbReference>
<proteinExistence type="predicted"/>
<feature type="domain" description="FAD-binding" evidence="2">
    <location>
        <begin position="14"/>
        <end position="351"/>
    </location>
</feature>
<dbReference type="NCBIfam" id="NF006002">
    <property type="entry name" value="PRK08132.1"/>
    <property type="match status" value="1"/>
</dbReference>
<dbReference type="PANTHER" id="PTHR43476:SF3">
    <property type="entry name" value="FAD-BINDING MONOOXYGENASE"/>
    <property type="match status" value="1"/>
</dbReference>
<keyword evidence="3" id="KW-0503">Monooxygenase</keyword>